<dbReference type="GO" id="GO:0005886">
    <property type="term" value="C:plasma membrane"/>
    <property type="evidence" value="ECO:0007669"/>
    <property type="project" value="TreeGrafter"/>
</dbReference>
<dbReference type="CDD" id="cd19411">
    <property type="entry name" value="MCP2201-like_sensor"/>
    <property type="match status" value="1"/>
</dbReference>
<dbReference type="InterPro" id="IPR051310">
    <property type="entry name" value="MCP_chemotaxis"/>
</dbReference>
<feature type="domain" description="HAMP" evidence="8">
    <location>
        <begin position="213"/>
        <end position="265"/>
    </location>
</feature>
<evidence type="ECO:0000259" key="8">
    <source>
        <dbReference type="PROSITE" id="PS50885"/>
    </source>
</evidence>
<evidence type="ECO:0000256" key="4">
    <source>
        <dbReference type="PROSITE-ProRule" id="PRU00284"/>
    </source>
</evidence>
<protein>
    <submittedName>
        <fullName evidence="9">Methyl-accepting chemotaxis protein</fullName>
    </submittedName>
</protein>
<comment type="caution">
    <text evidence="9">The sequence shown here is derived from an EMBL/GenBank/DDBJ whole genome shotgun (WGS) entry which is preliminary data.</text>
</comment>
<dbReference type="PROSITE" id="PS50885">
    <property type="entry name" value="HAMP"/>
    <property type="match status" value="1"/>
</dbReference>
<dbReference type="InterPro" id="IPR047347">
    <property type="entry name" value="YvaQ-like_sensor"/>
</dbReference>
<keyword evidence="6" id="KW-0812">Transmembrane</keyword>
<comment type="similarity">
    <text evidence="3">Belongs to the methyl-accepting chemotaxis (MCP) protein family.</text>
</comment>
<accession>A0A4R2MPD2</accession>
<reference evidence="9 10" key="1">
    <citation type="submission" date="2019-03" db="EMBL/GenBank/DDBJ databases">
        <title>Genomic Encyclopedia of Type Strains, Phase IV (KMG-IV): sequencing the most valuable type-strain genomes for metagenomic binning, comparative biology and taxonomic classification.</title>
        <authorList>
            <person name="Goeker M."/>
        </authorList>
    </citation>
    <scope>NUCLEOTIDE SEQUENCE [LARGE SCALE GENOMIC DNA]</scope>
    <source>
        <strain evidence="9 10">DSM 1709</strain>
    </source>
</reference>
<dbReference type="PANTHER" id="PTHR43531:SF14">
    <property type="entry name" value="METHYL-ACCEPTING CHEMOTAXIS PROTEIN I-RELATED"/>
    <property type="match status" value="1"/>
</dbReference>
<feature type="coiled-coil region" evidence="5">
    <location>
        <begin position="488"/>
        <end position="515"/>
    </location>
</feature>
<dbReference type="RefSeq" id="WP_132648301.1">
    <property type="nucleotide sequence ID" value="NZ_CP181386.1"/>
</dbReference>
<dbReference type="AlphaFoldDB" id="A0A4R2MPD2"/>
<keyword evidence="2" id="KW-0488">Methylation</keyword>
<dbReference type="FunFam" id="1.10.287.950:FF:000001">
    <property type="entry name" value="Methyl-accepting chemotaxis sensory transducer"/>
    <property type="match status" value="1"/>
</dbReference>
<keyword evidence="4" id="KW-0807">Transducer</keyword>
<dbReference type="GeneID" id="99686605"/>
<dbReference type="InterPro" id="IPR004089">
    <property type="entry name" value="MCPsignal_dom"/>
</dbReference>
<evidence type="ECO:0000256" key="5">
    <source>
        <dbReference type="SAM" id="Coils"/>
    </source>
</evidence>
<dbReference type="GO" id="GO:0004888">
    <property type="term" value="F:transmembrane signaling receptor activity"/>
    <property type="evidence" value="ECO:0007669"/>
    <property type="project" value="TreeGrafter"/>
</dbReference>
<dbReference type="SMART" id="SM00283">
    <property type="entry name" value="MA"/>
    <property type="match status" value="1"/>
</dbReference>
<evidence type="ECO:0000256" key="6">
    <source>
        <dbReference type="SAM" id="Phobius"/>
    </source>
</evidence>
<comment type="subcellular location">
    <subcellularLocation>
        <location evidence="1">Membrane</location>
    </subcellularLocation>
</comment>
<dbReference type="InterPro" id="IPR003660">
    <property type="entry name" value="HAMP_dom"/>
</dbReference>
<proteinExistence type="inferred from homology"/>
<feature type="transmembrane region" description="Helical" evidence="6">
    <location>
        <begin position="191"/>
        <end position="211"/>
    </location>
</feature>
<dbReference type="Proteomes" id="UP000295106">
    <property type="component" value="Unassembled WGS sequence"/>
</dbReference>
<dbReference type="InterPro" id="IPR024478">
    <property type="entry name" value="HlyB_4HB_MCP"/>
</dbReference>
<feature type="transmembrane region" description="Helical" evidence="6">
    <location>
        <begin position="12"/>
        <end position="33"/>
    </location>
</feature>
<evidence type="ECO:0000313" key="10">
    <source>
        <dbReference type="Proteomes" id="UP000295106"/>
    </source>
</evidence>
<evidence type="ECO:0000313" key="9">
    <source>
        <dbReference type="EMBL" id="TCP01183.1"/>
    </source>
</evidence>
<keyword evidence="5" id="KW-0175">Coiled coil</keyword>
<dbReference type="PANTHER" id="PTHR43531">
    <property type="entry name" value="PROTEIN ICFG"/>
    <property type="match status" value="1"/>
</dbReference>
<dbReference type="Pfam" id="PF12729">
    <property type="entry name" value="4HB_MCP_1"/>
    <property type="match status" value="1"/>
</dbReference>
<feature type="domain" description="Methyl-accepting transducer" evidence="7">
    <location>
        <begin position="270"/>
        <end position="499"/>
    </location>
</feature>
<evidence type="ECO:0000256" key="1">
    <source>
        <dbReference type="ARBA" id="ARBA00004370"/>
    </source>
</evidence>
<dbReference type="CDD" id="cd11386">
    <property type="entry name" value="MCP_signal"/>
    <property type="match status" value="1"/>
</dbReference>
<dbReference type="SMART" id="SM00304">
    <property type="entry name" value="HAMP"/>
    <property type="match status" value="1"/>
</dbReference>
<evidence type="ECO:0000256" key="3">
    <source>
        <dbReference type="ARBA" id="ARBA00029447"/>
    </source>
</evidence>
<dbReference type="PROSITE" id="PS50111">
    <property type="entry name" value="CHEMOTAXIS_TRANSDUC_2"/>
    <property type="match status" value="1"/>
</dbReference>
<dbReference type="Pfam" id="PF00672">
    <property type="entry name" value="HAMP"/>
    <property type="match status" value="1"/>
</dbReference>
<evidence type="ECO:0000259" key="7">
    <source>
        <dbReference type="PROSITE" id="PS50111"/>
    </source>
</evidence>
<dbReference type="GO" id="GO:0006935">
    <property type="term" value="P:chemotaxis"/>
    <property type="evidence" value="ECO:0007669"/>
    <property type="project" value="TreeGrafter"/>
</dbReference>
<dbReference type="Gene3D" id="1.10.287.950">
    <property type="entry name" value="Methyl-accepting chemotaxis protein"/>
    <property type="match status" value="1"/>
</dbReference>
<dbReference type="OrthoDB" id="5441488at2"/>
<dbReference type="Pfam" id="PF00015">
    <property type="entry name" value="MCPsignal"/>
    <property type="match status" value="1"/>
</dbReference>
<name>A0A4R2MPD2_RUBGE</name>
<keyword evidence="6" id="KW-1133">Transmembrane helix</keyword>
<dbReference type="Gene3D" id="6.10.340.10">
    <property type="match status" value="1"/>
</dbReference>
<gene>
    <name evidence="9" type="ORF">EV684_110114</name>
</gene>
<evidence type="ECO:0000256" key="2">
    <source>
        <dbReference type="ARBA" id="ARBA00022481"/>
    </source>
</evidence>
<dbReference type="EMBL" id="SLXD01000010">
    <property type="protein sequence ID" value="TCP01183.1"/>
    <property type="molecule type" value="Genomic_DNA"/>
</dbReference>
<organism evidence="9 10">
    <name type="scientific">Rubrivivax gelatinosus</name>
    <name type="common">Rhodocyclus gelatinosus</name>
    <name type="synonym">Rhodopseudomonas gelatinosa</name>
    <dbReference type="NCBI Taxonomy" id="28068"/>
    <lineage>
        <taxon>Bacteria</taxon>
        <taxon>Pseudomonadati</taxon>
        <taxon>Pseudomonadota</taxon>
        <taxon>Betaproteobacteria</taxon>
        <taxon>Burkholderiales</taxon>
        <taxon>Sphaerotilaceae</taxon>
        <taxon>Rubrivivax</taxon>
    </lineage>
</organism>
<dbReference type="GO" id="GO:0007165">
    <property type="term" value="P:signal transduction"/>
    <property type="evidence" value="ECO:0007669"/>
    <property type="project" value="UniProtKB-KW"/>
</dbReference>
<keyword evidence="6" id="KW-0472">Membrane</keyword>
<sequence>MTVFRDLRIGVRLAAAFVAVLLMMVATLALAGWTMSGMHARTEHIAVTEYRKVSLVGAALDNVRGSIGRVMQIVGDTSPERLAKARERLEVNIKAFDDAMAELKPLLDDAEAVTLFDKAEAARQRYKREVAEVFKTVENADEGAAAAQLFGVTYESLHAFAGALRDLQKFSQTAMQNATAEDAAAYDRARVMMIVAALIALATGALLAWLITRSITVPLNAAVAVADRVAAGDLGSRIPEGGRDETGRLLTALSRMNAALVQLVGELRGAADSIATSSSEIAVGNADLSRRTESQASSLQQTAASMEELASTVRSNAETASEAARLAAETSTGAGAGGQAMQRVVATMHEIGTSSQRIGDIIGTIDGIAFQTNILALNAAVEAARAGEQGRGFAVVAGEVRLLAQRSAEAAREIKTLIGQSRDTVESGNRLVADAGERITAIVAQVERVSTLVGEIGNASAEQRSGIDQVGQAVTTLDDVTQQNAALVEQSAAAADSLRRQAEALQTLVARFRLEAA</sequence>
<dbReference type="SUPFAM" id="SSF58104">
    <property type="entry name" value="Methyl-accepting chemotaxis protein (MCP) signaling domain"/>
    <property type="match status" value="1"/>
</dbReference>